<keyword evidence="2" id="KW-1185">Reference proteome</keyword>
<organism evidence="1 2">
    <name type="scientific">Liquorilactobacillus uvarum DSM 19971</name>
    <dbReference type="NCBI Taxonomy" id="1423812"/>
    <lineage>
        <taxon>Bacteria</taxon>
        <taxon>Bacillati</taxon>
        <taxon>Bacillota</taxon>
        <taxon>Bacilli</taxon>
        <taxon>Lactobacillales</taxon>
        <taxon>Lactobacillaceae</taxon>
        <taxon>Liquorilactobacillus</taxon>
    </lineage>
</organism>
<evidence type="ECO:0000313" key="1">
    <source>
        <dbReference type="EMBL" id="KRL32685.1"/>
    </source>
</evidence>
<protein>
    <recommendedName>
        <fullName evidence="3">HTH-like domain-containing protein</fullName>
    </recommendedName>
</protein>
<sequence length="105" mass="12542">MQCLLHQFIKGRIGDFKSYGSVTGKTLGRVKTLVFVKIQLSYHRLSLTPSTLRLARSTYYHWLDYQPSQHDCVDHHLKEIIRKILEENYRTYGYPRIKLEVDWEL</sequence>
<comment type="caution">
    <text evidence="1">The sequence shown here is derived from an EMBL/GenBank/DDBJ whole genome shotgun (WGS) entry which is preliminary data.</text>
</comment>
<reference evidence="1 2" key="1">
    <citation type="journal article" date="2015" name="Genome Announc.">
        <title>Expanding the biotechnology potential of lactobacilli through comparative genomics of 213 strains and associated genera.</title>
        <authorList>
            <person name="Sun Z."/>
            <person name="Harris H.M."/>
            <person name="McCann A."/>
            <person name="Guo C."/>
            <person name="Argimon S."/>
            <person name="Zhang W."/>
            <person name="Yang X."/>
            <person name="Jeffery I.B."/>
            <person name="Cooney J.C."/>
            <person name="Kagawa T.F."/>
            <person name="Liu W."/>
            <person name="Song Y."/>
            <person name="Salvetti E."/>
            <person name="Wrobel A."/>
            <person name="Rasinkangas P."/>
            <person name="Parkhill J."/>
            <person name="Rea M.C."/>
            <person name="O'Sullivan O."/>
            <person name="Ritari J."/>
            <person name="Douillard F.P."/>
            <person name="Paul Ross R."/>
            <person name="Yang R."/>
            <person name="Briner A.E."/>
            <person name="Felis G.E."/>
            <person name="de Vos W.M."/>
            <person name="Barrangou R."/>
            <person name="Klaenhammer T.R."/>
            <person name="Caufield P.W."/>
            <person name="Cui Y."/>
            <person name="Zhang H."/>
            <person name="O'Toole P.W."/>
        </authorList>
    </citation>
    <scope>NUCLEOTIDE SEQUENCE [LARGE SCALE GENOMIC DNA]</scope>
    <source>
        <strain evidence="1 2">DSM 19971</strain>
    </source>
</reference>
<dbReference type="PATRIC" id="fig|1423812.3.peg.2532"/>
<evidence type="ECO:0000313" key="2">
    <source>
        <dbReference type="Proteomes" id="UP000051155"/>
    </source>
</evidence>
<dbReference type="Proteomes" id="UP000051155">
    <property type="component" value="Unassembled WGS sequence"/>
</dbReference>
<evidence type="ECO:0008006" key="3">
    <source>
        <dbReference type="Google" id="ProtNLM"/>
    </source>
</evidence>
<name>A0A0R1PKB1_9LACO</name>
<gene>
    <name evidence="1" type="ORF">FD20_GL002381</name>
</gene>
<dbReference type="EMBL" id="AZEG01000079">
    <property type="protein sequence ID" value="KRL32685.1"/>
    <property type="molecule type" value="Genomic_DNA"/>
</dbReference>
<dbReference type="AlphaFoldDB" id="A0A0R1PKB1"/>
<proteinExistence type="predicted"/>
<accession>A0A0R1PKB1</accession>